<dbReference type="InterPro" id="IPR002645">
    <property type="entry name" value="STAS_dom"/>
</dbReference>
<organism evidence="2">
    <name type="scientific">Magnetococcus massalia (strain MO-1)</name>
    <dbReference type="NCBI Taxonomy" id="451514"/>
    <lineage>
        <taxon>Bacteria</taxon>
        <taxon>Pseudomonadati</taxon>
        <taxon>Pseudomonadota</taxon>
        <taxon>Magnetococcia</taxon>
        <taxon>Magnetococcales</taxon>
        <taxon>Magnetococcaceae</taxon>
        <taxon>Magnetococcus</taxon>
    </lineage>
</organism>
<reference evidence="2" key="1">
    <citation type="submission" date="2015-04" db="EMBL/GenBank/DDBJ databases">
        <authorList>
            <person name="Syromyatnikov M.Y."/>
            <person name="Popov V.N."/>
        </authorList>
    </citation>
    <scope>NUCLEOTIDE SEQUENCE</scope>
    <source>
        <strain evidence="2">MO-1</strain>
    </source>
</reference>
<dbReference type="PROSITE" id="PS50801">
    <property type="entry name" value="STAS"/>
    <property type="match status" value="1"/>
</dbReference>
<dbReference type="InterPro" id="IPR058548">
    <property type="entry name" value="MlaB-like_STAS"/>
</dbReference>
<proteinExistence type="predicted"/>
<dbReference type="InterPro" id="IPR036513">
    <property type="entry name" value="STAS_dom_sf"/>
</dbReference>
<dbReference type="CDD" id="cd07043">
    <property type="entry name" value="STAS_anti-anti-sigma_factors"/>
    <property type="match status" value="1"/>
</dbReference>
<dbReference type="Gene3D" id="3.30.750.24">
    <property type="entry name" value="STAS domain"/>
    <property type="match status" value="1"/>
</dbReference>
<dbReference type="Pfam" id="PF13466">
    <property type="entry name" value="STAS_2"/>
    <property type="match status" value="1"/>
</dbReference>
<name>A0A1S7LNF3_MAGMO</name>
<accession>A0A1S7LNF3</accession>
<evidence type="ECO:0000313" key="2">
    <source>
        <dbReference type="EMBL" id="CRH08198.1"/>
    </source>
</evidence>
<dbReference type="EMBL" id="LO017727">
    <property type="protein sequence ID" value="CRH08198.1"/>
    <property type="molecule type" value="Genomic_DNA"/>
</dbReference>
<protein>
    <recommendedName>
        <fullName evidence="1">STAS domain-containing protein</fullName>
    </recommendedName>
</protein>
<evidence type="ECO:0000259" key="1">
    <source>
        <dbReference type="PROSITE" id="PS50801"/>
    </source>
</evidence>
<dbReference type="SUPFAM" id="SSF52091">
    <property type="entry name" value="SpoIIaa-like"/>
    <property type="match status" value="1"/>
</dbReference>
<dbReference type="AlphaFoldDB" id="A0A1S7LNF3"/>
<sequence length="101" mass="11426">MEMQHFPKSNQNGRLVITLPPALKFENYAALRSSYESEPKDTKVEFDFRKVTMVDSSALGMLLLAREYFAQAGEPIVFSGYNKHVGKVFSVANFDKLFTLA</sequence>
<feature type="domain" description="STAS" evidence="1">
    <location>
        <begin position="4"/>
        <end position="101"/>
    </location>
</feature>
<gene>
    <name evidence="2" type="ORF">MAGMO_4070</name>
</gene>